<feature type="domain" description="RNase H type-1" evidence="1">
    <location>
        <begin position="9"/>
        <end position="65"/>
    </location>
</feature>
<gene>
    <name evidence="2" type="ORF">FSB_LOCUS34440</name>
</gene>
<name>A0A2N9H404_FAGSY</name>
<proteinExistence type="predicted"/>
<sequence>MFEDLKKIGVGVVVRDAQGLFIAAYSYIEEIGSDAEVLDVARGLEFAAIVCLFDVTVEGDSVNVIR</sequence>
<dbReference type="AlphaFoldDB" id="A0A2N9H404"/>
<dbReference type="EMBL" id="OIVN01002802">
    <property type="protein sequence ID" value="SPD06558.1"/>
    <property type="molecule type" value="Genomic_DNA"/>
</dbReference>
<dbReference type="GO" id="GO:0004523">
    <property type="term" value="F:RNA-DNA hybrid ribonuclease activity"/>
    <property type="evidence" value="ECO:0007669"/>
    <property type="project" value="InterPro"/>
</dbReference>
<protein>
    <recommendedName>
        <fullName evidence="1">RNase H type-1 domain-containing protein</fullName>
    </recommendedName>
</protein>
<evidence type="ECO:0000313" key="2">
    <source>
        <dbReference type="EMBL" id="SPD06558.1"/>
    </source>
</evidence>
<reference evidence="2" key="1">
    <citation type="submission" date="2018-02" db="EMBL/GenBank/DDBJ databases">
        <authorList>
            <person name="Cohen D.B."/>
            <person name="Kent A.D."/>
        </authorList>
    </citation>
    <scope>NUCLEOTIDE SEQUENCE</scope>
</reference>
<evidence type="ECO:0000259" key="1">
    <source>
        <dbReference type="Pfam" id="PF13456"/>
    </source>
</evidence>
<dbReference type="GO" id="GO:0003676">
    <property type="term" value="F:nucleic acid binding"/>
    <property type="evidence" value="ECO:0007669"/>
    <property type="project" value="InterPro"/>
</dbReference>
<dbReference type="InterPro" id="IPR002156">
    <property type="entry name" value="RNaseH_domain"/>
</dbReference>
<organism evidence="2">
    <name type="scientific">Fagus sylvatica</name>
    <name type="common">Beechnut</name>
    <dbReference type="NCBI Taxonomy" id="28930"/>
    <lineage>
        <taxon>Eukaryota</taxon>
        <taxon>Viridiplantae</taxon>
        <taxon>Streptophyta</taxon>
        <taxon>Embryophyta</taxon>
        <taxon>Tracheophyta</taxon>
        <taxon>Spermatophyta</taxon>
        <taxon>Magnoliopsida</taxon>
        <taxon>eudicotyledons</taxon>
        <taxon>Gunneridae</taxon>
        <taxon>Pentapetalae</taxon>
        <taxon>rosids</taxon>
        <taxon>fabids</taxon>
        <taxon>Fagales</taxon>
        <taxon>Fagaceae</taxon>
        <taxon>Fagus</taxon>
    </lineage>
</organism>
<dbReference type="Pfam" id="PF13456">
    <property type="entry name" value="RVT_3"/>
    <property type="match status" value="1"/>
</dbReference>
<accession>A0A2N9H404</accession>